<proteinExistence type="inferred from homology"/>
<dbReference type="PANTHER" id="PTHR43774">
    <property type="entry name" value="PEPTIDE METHIONINE SULFOXIDE REDUCTASE"/>
    <property type="match status" value="1"/>
</dbReference>
<dbReference type="HAMAP" id="MF_01401">
    <property type="entry name" value="MsrA"/>
    <property type="match status" value="1"/>
</dbReference>
<comment type="function">
    <text evidence="5">Has an important function as a repair enzyme for proteins that have been inactivated by oxidation. Catalyzes the reversible oxidation-reduction of methionine sulfoxide in proteins to methionine.</text>
</comment>
<dbReference type="PANTHER" id="PTHR43774:SF1">
    <property type="entry name" value="PEPTIDE METHIONINE SULFOXIDE REDUCTASE MSRA 2"/>
    <property type="match status" value="1"/>
</dbReference>
<evidence type="ECO:0000256" key="6">
    <source>
        <dbReference type="SAM" id="SignalP"/>
    </source>
</evidence>
<evidence type="ECO:0000256" key="3">
    <source>
        <dbReference type="ARBA" id="ARBA00047806"/>
    </source>
</evidence>
<accession>A0AAN1UTV6</accession>
<evidence type="ECO:0000259" key="7">
    <source>
        <dbReference type="Pfam" id="PF01625"/>
    </source>
</evidence>
<comment type="similarity">
    <text evidence="1 5">Belongs to the MsrA Met sulfoxide reductase family.</text>
</comment>
<comment type="catalytic activity">
    <reaction evidence="4 5">
        <text>[thioredoxin]-disulfide + L-methionine + H2O = L-methionine (S)-S-oxide + [thioredoxin]-dithiol</text>
        <dbReference type="Rhea" id="RHEA:19993"/>
        <dbReference type="Rhea" id="RHEA-COMP:10698"/>
        <dbReference type="Rhea" id="RHEA-COMP:10700"/>
        <dbReference type="ChEBI" id="CHEBI:15377"/>
        <dbReference type="ChEBI" id="CHEBI:29950"/>
        <dbReference type="ChEBI" id="CHEBI:50058"/>
        <dbReference type="ChEBI" id="CHEBI:57844"/>
        <dbReference type="ChEBI" id="CHEBI:58772"/>
        <dbReference type="EC" id="1.8.4.11"/>
    </reaction>
</comment>
<feature type="chain" id="PRO_5042989577" description="Peptide methionine sulfoxide reductase MsrA" evidence="6">
    <location>
        <begin position="21"/>
        <end position="200"/>
    </location>
</feature>
<dbReference type="InterPro" id="IPR002569">
    <property type="entry name" value="Met_Sox_Rdtase_MsrA_dom"/>
</dbReference>
<dbReference type="EC" id="1.8.4.11" evidence="5"/>
<reference evidence="8 9" key="1">
    <citation type="journal article" date="2018" name="Sci. Rep.">
        <title>Genome Features and Biochemical Characteristics of a Robust, Fast Growing and Naturally Transformable Cyanobacterium Synechococcus elongatus PCC 11801 Isolated from India.</title>
        <authorList>
            <person name="Jaiswal D."/>
            <person name="Sengupta A."/>
            <person name="Sohoni S."/>
            <person name="Sengupta S."/>
            <person name="Phadnavis A.G."/>
            <person name="Pakrasi H.B."/>
            <person name="Wangikar P.P."/>
        </authorList>
    </citation>
    <scope>NUCLEOTIDE SEQUENCE [LARGE SCALE GENOMIC DNA]</scope>
    <source>
        <strain evidence="8 9">PCC 11801</strain>
    </source>
</reference>
<dbReference type="InterPro" id="IPR036509">
    <property type="entry name" value="Met_Sox_Rdtase_MsrA_sf"/>
</dbReference>
<keyword evidence="6" id="KW-0732">Signal</keyword>
<feature type="signal peptide" evidence="6">
    <location>
        <begin position="1"/>
        <end position="20"/>
    </location>
</feature>
<organism evidence="8 9">
    <name type="scientific">Synechococcus elongatus PCC 11801</name>
    <dbReference type="NCBI Taxonomy" id="2219813"/>
    <lineage>
        <taxon>Bacteria</taxon>
        <taxon>Bacillati</taxon>
        <taxon>Cyanobacteriota</taxon>
        <taxon>Cyanophyceae</taxon>
        <taxon>Synechococcales</taxon>
        <taxon>Synechococcaceae</taxon>
        <taxon>Synechococcus</taxon>
    </lineage>
</organism>
<name>A0AAN1UTV6_SYNEL</name>
<dbReference type="NCBIfam" id="TIGR00401">
    <property type="entry name" value="msrA"/>
    <property type="match status" value="1"/>
</dbReference>
<sequence length="200" mass="22521">MRRLLVLVLLIVSFWFPHTAAWAATAEAIFAGGCFWCVEADFDKVSGVTETISGYSGGTVKNPTYKQVSAGKTGHYESVKVVYDPDQVSYEQLVSYFLHHIDPLDAGGQFCDRGSQYQSVIFTTPEQEPIAQAAIAAASQELDQPIQTQIKSVKDFWEAENYHQNYYQKQALLYKYYRVRCGRDAQIAKVWGDQQPAKQS</sequence>
<dbReference type="EMBL" id="CP030139">
    <property type="protein sequence ID" value="AZB71903.1"/>
    <property type="molecule type" value="Genomic_DNA"/>
</dbReference>
<dbReference type="SUPFAM" id="SSF55068">
    <property type="entry name" value="Peptide methionine sulfoxide reductase"/>
    <property type="match status" value="1"/>
</dbReference>
<comment type="catalytic activity">
    <reaction evidence="3 5">
        <text>L-methionyl-[protein] + [thioredoxin]-disulfide + H2O = L-methionyl-(S)-S-oxide-[protein] + [thioredoxin]-dithiol</text>
        <dbReference type="Rhea" id="RHEA:14217"/>
        <dbReference type="Rhea" id="RHEA-COMP:10698"/>
        <dbReference type="Rhea" id="RHEA-COMP:10700"/>
        <dbReference type="Rhea" id="RHEA-COMP:12313"/>
        <dbReference type="Rhea" id="RHEA-COMP:12315"/>
        <dbReference type="ChEBI" id="CHEBI:15377"/>
        <dbReference type="ChEBI" id="CHEBI:16044"/>
        <dbReference type="ChEBI" id="CHEBI:29950"/>
        <dbReference type="ChEBI" id="CHEBI:44120"/>
        <dbReference type="ChEBI" id="CHEBI:50058"/>
        <dbReference type="EC" id="1.8.4.11"/>
    </reaction>
</comment>
<dbReference type="RefSeq" id="WP_208675605.1">
    <property type="nucleotide sequence ID" value="NZ_CP030139.2"/>
</dbReference>
<keyword evidence="2 5" id="KW-0560">Oxidoreductase</keyword>
<evidence type="ECO:0000313" key="8">
    <source>
        <dbReference type="EMBL" id="AZB71903.1"/>
    </source>
</evidence>
<dbReference type="AlphaFoldDB" id="A0AAN1UTV6"/>
<evidence type="ECO:0000256" key="5">
    <source>
        <dbReference type="HAMAP-Rule" id="MF_01401"/>
    </source>
</evidence>
<dbReference type="Pfam" id="PF01625">
    <property type="entry name" value="PMSR"/>
    <property type="match status" value="1"/>
</dbReference>
<protein>
    <recommendedName>
        <fullName evidence="5">Peptide methionine sulfoxide reductase MsrA</fullName>
        <shortName evidence="5">Protein-methionine-S-oxide reductase</shortName>
        <ecNumber evidence="5">1.8.4.11</ecNumber>
    </recommendedName>
    <alternativeName>
        <fullName evidence="5">Peptide-methionine (S)-S-oxide reductase</fullName>
        <shortName evidence="5">Peptide Met(O) reductase</shortName>
    </alternativeName>
</protein>
<evidence type="ECO:0000256" key="2">
    <source>
        <dbReference type="ARBA" id="ARBA00023002"/>
    </source>
</evidence>
<dbReference type="Proteomes" id="UP000267249">
    <property type="component" value="Chromosome"/>
</dbReference>
<evidence type="ECO:0000256" key="4">
    <source>
        <dbReference type="ARBA" id="ARBA00048782"/>
    </source>
</evidence>
<gene>
    <name evidence="5 8" type="primary">msrA</name>
    <name evidence="8" type="ORF">DOP62_03410</name>
</gene>
<feature type="domain" description="Peptide methionine sulphoxide reductase MsrA" evidence="7">
    <location>
        <begin position="27"/>
        <end position="174"/>
    </location>
</feature>
<dbReference type="Gene3D" id="3.30.1060.10">
    <property type="entry name" value="Peptide methionine sulphoxide reductase MsrA"/>
    <property type="match status" value="1"/>
</dbReference>
<feature type="active site" evidence="5">
    <location>
        <position position="34"/>
    </location>
</feature>
<evidence type="ECO:0000256" key="1">
    <source>
        <dbReference type="ARBA" id="ARBA00005591"/>
    </source>
</evidence>
<evidence type="ECO:0000313" key="9">
    <source>
        <dbReference type="Proteomes" id="UP000267249"/>
    </source>
</evidence>
<dbReference type="GO" id="GO:0008113">
    <property type="term" value="F:peptide-methionine (S)-S-oxide reductase activity"/>
    <property type="evidence" value="ECO:0007669"/>
    <property type="project" value="UniProtKB-UniRule"/>
</dbReference>